<accession>A0A2P4YVS8</accession>
<evidence type="ECO:0000313" key="2">
    <source>
        <dbReference type="EMBL" id="POM81856.1"/>
    </source>
</evidence>
<sequence length="163" mass="17969">MKNLLKARVLPSCCSTIICCCCLTVVDLSSGCGGVAALNFGEAELQAWSVTIWRVFLQPAPIELQDCTVQYTALANLLKKQSEQVNILILQNKRIEELLLAVETPKATSDVSVAAQTAIRYEWFTAEPRVYASGSVMKTSLYEFRRVPGHMMLFLPPGVKLDA</sequence>
<name>A0A2P4YVS8_9STRA</name>
<feature type="chain" id="PRO_5015141512" evidence="1">
    <location>
        <begin position="38"/>
        <end position="163"/>
    </location>
</feature>
<comment type="caution">
    <text evidence="2">The sequence shown here is derived from an EMBL/GenBank/DDBJ whole genome shotgun (WGS) entry which is preliminary data.</text>
</comment>
<keyword evidence="1" id="KW-0732">Signal</keyword>
<organism evidence="2 3">
    <name type="scientific">Phytophthora palmivora</name>
    <dbReference type="NCBI Taxonomy" id="4796"/>
    <lineage>
        <taxon>Eukaryota</taxon>
        <taxon>Sar</taxon>
        <taxon>Stramenopiles</taxon>
        <taxon>Oomycota</taxon>
        <taxon>Peronosporomycetes</taxon>
        <taxon>Peronosporales</taxon>
        <taxon>Peronosporaceae</taxon>
        <taxon>Phytophthora</taxon>
    </lineage>
</organism>
<evidence type="ECO:0000256" key="1">
    <source>
        <dbReference type="SAM" id="SignalP"/>
    </source>
</evidence>
<protein>
    <submittedName>
        <fullName evidence="2">Uncharacterized protein</fullName>
    </submittedName>
</protein>
<dbReference type="EMBL" id="NCKW01000008">
    <property type="protein sequence ID" value="POM81856.1"/>
    <property type="molecule type" value="Genomic_DNA"/>
</dbReference>
<evidence type="ECO:0000313" key="3">
    <source>
        <dbReference type="Proteomes" id="UP000237271"/>
    </source>
</evidence>
<dbReference type="OrthoDB" id="10582433at2759"/>
<dbReference type="AlphaFoldDB" id="A0A2P4YVS8"/>
<keyword evidence="3" id="KW-1185">Reference proteome</keyword>
<dbReference type="Proteomes" id="UP000237271">
    <property type="component" value="Unassembled WGS sequence"/>
</dbReference>
<reference evidence="2 3" key="1">
    <citation type="journal article" date="2017" name="Genome Biol. Evol.">
        <title>Phytophthora megakarya and P. palmivora, closely related causal agents of cacao black pod rot, underwent increases in genome sizes and gene numbers by different mechanisms.</title>
        <authorList>
            <person name="Ali S.S."/>
            <person name="Shao J."/>
            <person name="Lary D.J."/>
            <person name="Kronmiller B."/>
            <person name="Shen D."/>
            <person name="Strem M.D."/>
            <person name="Amoako-Attah I."/>
            <person name="Akrofi A.Y."/>
            <person name="Begoude B.A."/>
            <person name="Ten Hoopen G.M."/>
            <person name="Coulibaly K."/>
            <person name="Kebe B.I."/>
            <person name="Melnick R.L."/>
            <person name="Guiltinan M.J."/>
            <person name="Tyler B.M."/>
            <person name="Meinhardt L.W."/>
            <person name="Bailey B.A."/>
        </authorList>
    </citation>
    <scope>NUCLEOTIDE SEQUENCE [LARGE SCALE GENOMIC DNA]</scope>
    <source>
        <strain evidence="3">sbr112.9</strain>
    </source>
</reference>
<feature type="signal peptide" evidence="1">
    <location>
        <begin position="1"/>
        <end position="37"/>
    </location>
</feature>
<proteinExistence type="predicted"/>
<gene>
    <name evidence="2" type="ORF">PHPALM_114</name>
</gene>